<dbReference type="Proteomes" id="UP000216311">
    <property type="component" value="Unassembled WGS sequence"/>
</dbReference>
<reference evidence="1 2" key="1">
    <citation type="submission" date="2017-07" db="EMBL/GenBank/DDBJ databases">
        <title>Draft whole genome sequences of clinical Proprionibacteriaceae strains.</title>
        <authorList>
            <person name="Bernier A.-M."/>
            <person name="Bernard K."/>
            <person name="Domingo M.-C."/>
        </authorList>
    </citation>
    <scope>NUCLEOTIDE SEQUENCE [LARGE SCALE GENOMIC DNA]</scope>
    <source>
        <strain evidence="1 2">NML 130396</strain>
    </source>
</reference>
<evidence type="ECO:0000313" key="2">
    <source>
        <dbReference type="Proteomes" id="UP000216311"/>
    </source>
</evidence>
<protein>
    <submittedName>
        <fullName evidence="1">Uncharacterized protein</fullName>
    </submittedName>
</protein>
<dbReference type="AlphaFoldDB" id="A0A255HFG9"/>
<dbReference type="EMBL" id="NMVQ01000001">
    <property type="protein sequence ID" value="OYO25164.1"/>
    <property type="molecule type" value="Genomic_DNA"/>
</dbReference>
<keyword evidence="2" id="KW-1185">Reference proteome</keyword>
<comment type="caution">
    <text evidence="1">The sequence shown here is derived from an EMBL/GenBank/DDBJ whole genome shotgun (WGS) entry which is preliminary data.</text>
</comment>
<sequence>MNWWLGLFGMVLVLIGWGLRTLSTPAPTDTEDLPADSEVDAAFERVDRELTVSALASRLDPVIRRRVPLRAIRAAPARGATRLGFADGTVILVRSQGGELARLALRVGTESVRLVACRPSGRQAELEFSTDLGTVTALAIGLDQDD</sequence>
<name>A0A255HFG9_9ACTN</name>
<dbReference type="OrthoDB" id="5198217at2"/>
<gene>
    <name evidence="1" type="ORF">CGZ93_01530</name>
</gene>
<evidence type="ECO:0000313" key="1">
    <source>
        <dbReference type="EMBL" id="OYO25164.1"/>
    </source>
</evidence>
<proteinExistence type="predicted"/>
<organism evidence="1 2">
    <name type="scientific">Enemella dayhoffiae</name>
    <dbReference type="NCBI Taxonomy" id="2016507"/>
    <lineage>
        <taxon>Bacteria</taxon>
        <taxon>Bacillati</taxon>
        <taxon>Actinomycetota</taxon>
        <taxon>Actinomycetes</taxon>
        <taxon>Propionibacteriales</taxon>
        <taxon>Propionibacteriaceae</taxon>
        <taxon>Enemella</taxon>
    </lineage>
</organism>
<accession>A0A255HFG9</accession>
<dbReference type="RefSeq" id="WP_094362372.1">
    <property type="nucleotide sequence ID" value="NZ_NMVQ01000001.1"/>
</dbReference>